<keyword evidence="3" id="KW-1185">Reference proteome</keyword>
<sequence length="205" mass="23439">MDSDKRNGIELKKASDDLARRVRRCELCRDALPLGPRPVVQFSHTSKMLIIGQAPGLKVHNSGIPFNDPSGVRLRQWLNLAPERFYDPAQVAIIPMGFCYPGRGRNGDNPPDPRCAPLWHRQIRAMMPQIELTLLVGQYAQRHYLEQFDSVTQSVRRWRTHLERGMIALPHPSPRNNLWLRRNPWFEAELIAPLQQRVAAALGDG</sequence>
<comment type="caution">
    <text evidence="2">The sequence shown here is derived from an EMBL/GenBank/DDBJ whole genome shotgun (WGS) entry which is preliminary data.</text>
</comment>
<dbReference type="SMART" id="SM00987">
    <property type="entry name" value="UreE_C"/>
    <property type="match status" value="1"/>
</dbReference>
<name>A0A4U1BKG1_9GAMM</name>
<evidence type="ECO:0000259" key="1">
    <source>
        <dbReference type="SMART" id="SM00986"/>
    </source>
</evidence>
<organism evidence="2 3">
    <name type="scientific">Ferrimonas sediminicola</name>
    <dbReference type="NCBI Taxonomy" id="2569538"/>
    <lineage>
        <taxon>Bacteria</taxon>
        <taxon>Pseudomonadati</taxon>
        <taxon>Pseudomonadota</taxon>
        <taxon>Gammaproteobacteria</taxon>
        <taxon>Alteromonadales</taxon>
        <taxon>Ferrimonadaceae</taxon>
        <taxon>Ferrimonas</taxon>
    </lineage>
</organism>
<protein>
    <submittedName>
        <fullName evidence="2">Uracil-DNA glycosylase family protein</fullName>
    </submittedName>
</protein>
<dbReference type="CDD" id="cd10033">
    <property type="entry name" value="UDG_like"/>
    <property type="match status" value="1"/>
</dbReference>
<dbReference type="AlphaFoldDB" id="A0A4U1BKG1"/>
<evidence type="ECO:0000313" key="2">
    <source>
        <dbReference type="EMBL" id="TKB51304.1"/>
    </source>
</evidence>
<dbReference type="SUPFAM" id="SSF52141">
    <property type="entry name" value="Uracil-DNA glycosylase-like"/>
    <property type="match status" value="1"/>
</dbReference>
<reference evidence="2 3" key="1">
    <citation type="submission" date="2019-04" db="EMBL/GenBank/DDBJ databases">
        <authorList>
            <person name="Hwang J.C."/>
        </authorList>
    </citation>
    <scope>NUCLEOTIDE SEQUENCE [LARGE SCALE GENOMIC DNA]</scope>
    <source>
        <strain evidence="2 3">IMCC35001</strain>
    </source>
</reference>
<evidence type="ECO:0000313" key="3">
    <source>
        <dbReference type="Proteomes" id="UP000305674"/>
    </source>
</evidence>
<dbReference type="Proteomes" id="UP000305674">
    <property type="component" value="Unassembled WGS sequence"/>
</dbReference>
<gene>
    <name evidence="2" type="ORF">FCL40_01740</name>
</gene>
<dbReference type="InterPro" id="IPR047124">
    <property type="entry name" value="HI_0220.2"/>
</dbReference>
<dbReference type="PANTHER" id="PTHR42160">
    <property type="entry name" value="URACIL-DNA GLYCOSYLASE SUPERFAMILY PROTEIN"/>
    <property type="match status" value="1"/>
</dbReference>
<dbReference type="PANTHER" id="PTHR42160:SF1">
    <property type="entry name" value="URACIL-DNA GLYCOSYLASE SUPERFAMILY PROTEIN"/>
    <property type="match status" value="1"/>
</dbReference>
<accession>A0A4U1BKG1</accession>
<dbReference type="SMART" id="SM00986">
    <property type="entry name" value="UDG"/>
    <property type="match status" value="1"/>
</dbReference>
<dbReference type="EMBL" id="SWCI01000001">
    <property type="protein sequence ID" value="TKB51304.1"/>
    <property type="molecule type" value="Genomic_DNA"/>
</dbReference>
<dbReference type="Pfam" id="PF03167">
    <property type="entry name" value="UDG"/>
    <property type="match status" value="1"/>
</dbReference>
<feature type="domain" description="Uracil-DNA glycosylase-like" evidence="1">
    <location>
        <begin position="39"/>
        <end position="195"/>
    </location>
</feature>
<dbReference type="OrthoDB" id="9789139at2"/>
<dbReference type="InterPro" id="IPR005122">
    <property type="entry name" value="Uracil-DNA_glycosylase-like"/>
</dbReference>
<dbReference type="Gene3D" id="3.40.470.10">
    <property type="entry name" value="Uracil-DNA glycosylase-like domain"/>
    <property type="match status" value="1"/>
</dbReference>
<dbReference type="InterPro" id="IPR036895">
    <property type="entry name" value="Uracil-DNA_glycosylase-like_sf"/>
</dbReference>
<proteinExistence type="predicted"/>
<dbReference type="RefSeq" id="WP_136850731.1">
    <property type="nucleotide sequence ID" value="NZ_SWCI01000001.1"/>
</dbReference>